<protein>
    <recommendedName>
        <fullName evidence="3">AB hydrolase-1 domain-containing protein</fullName>
    </recommendedName>
</protein>
<dbReference type="RefSeq" id="XP_033670376.1">
    <property type="nucleotide sequence ID" value="XM_033805509.1"/>
</dbReference>
<reference evidence="1" key="1">
    <citation type="journal article" date="2020" name="Stud. Mycol.">
        <title>101 Dothideomycetes genomes: a test case for predicting lifestyles and emergence of pathogens.</title>
        <authorList>
            <person name="Haridas S."/>
            <person name="Albert R."/>
            <person name="Binder M."/>
            <person name="Bloem J."/>
            <person name="Labutti K."/>
            <person name="Salamov A."/>
            <person name="Andreopoulos B."/>
            <person name="Baker S."/>
            <person name="Barry K."/>
            <person name="Bills G."/>
            <person name="Bluhm B."/>
            <person name="Cannon C."/>
            <person name="Castanera R."/>
            <person name="Culley D."/>
            <person name="Daum C."/>
            <person name="Ezra D."/>
            <person name="Gonzalez J."/>
            <person name="Henrissat B."/>
            <person name="Kuo A."/>
            <person name="Liang C."/>
            <person name="Lipzen A."/>
            <person name="Lutzoni F."/>
            <person name="Magnuson J."/>
            <person name="Mondo S."/>
            <person name="Nolan M."/>
            <person name="Ohm R."/>
            <person name="Pangilinan J."/>
            <person name="Park H.-J."/>
            <person name="Ramirez L."/>
            <person name="Alfaro M."/>
            <person name="Sun H."/>
            <person name="Tritt A."/>
            <person name="Yoshinaga Y."/>
            <person name="Zwiers L.-H."/>
            <person name="Turgeon B."/>
            <person name="Goodwin S."/>
            <person name="Spatafora J."/>
            <person name="Crous P."/>
            <person name="Grigoriev I."/>
        </authorList>
    </citation>
    <scope>NUCLEOTIDE SEQUENCE</scope>
    <source>
        <strain evidence="1">ATCC 36951</strain>
    </source>
</reference>
<proteinExistence type="predicted"/>
<dbReference type="Gene3D" id="3.40.50.1820">
    <property type="entry name" value="alpha/beta hydrolase"/>
    <property type="match status" value="1"/>
</dbReference>
<dbReference type="AlphaFoldDB" id="A0A6A6CQB8"/>
<name>A0A6A6CQB8_ZASCE</name>
<organism evidence="1 2">
    <name type="scientific">Zasmidium cellare ATCC 36951</name>
    <dbReference type="NCBI Taxonomy" id="1080233"/>
    <lineage>
        <taxon>Eukaryota</taxon>
        <taxon>Fungi</taxon>
        <taxon>Dikarya</taxon>
        <taxon>Ascomycota</taxon>
        <taxon>Pezizomycotina</taxon>
        <taxon>Dothideomycetes</taxon>
        <taxon>Dothideomycetidae</taxon>
        <taxon>Mycosphaerellales</taxon>
        <taxon>Mycosphaerellaceae</taxon>
        <taxon>Zasmidium</taxon>
    </lineage>
</organism>
<evidence type="ECO:0000313" key="2">
    <source>
        <dbReference type="Proteomes" id="UP000799537"/>
    </source>
</evidence>
<sequence length="316" mass="34894">MTDSSSKFQPFTLTLANSATLTGRSYTPSGAGKKNQPLLVLLHGGGCHAGYYDVDEDHTAAATAHALQIPVVSINRPCYLGTSSLFPLPENSSFHRETGRLEHSYIFPALWKTFGLPNNCSAIVAIAHSMANPGLLVAASLHAEGGNPEYPLAGLIISGWGCRRNSDSQEFWIKLSEDEHKQNRHIVMLSDPKYRTTDDKMRLCLPEQTVEPPPEEAEECVIGPWAKHFPDIAASISVPVMYAVGEHDWLWEGTFDNAREFAAFFKNCTRFDGSVVQGAPHAIEWSYYAAGWYARCFGFAIEVATHLTVMKESPFR</sequence>
<dbReference type="SUPFAM" id="SSF53474">
    <property type="entry name" value="alpha/beta-Hydrolases"/>
    <property type="match status" value="1"/>
</dbReference>
<dbReference type="InterPro" id="IPR029058">
    <property type="entry name" value="AB_hydrolase_fold"/>
</dbReference>
<dbReference type="OrthoDB" id="5371334at2759"/>
<gene>
    <name evidence="1" type="ORF">M409DRAFT_20701</name>
</gene>
<dbReference type="GeneID" id="54558781"/>
<dbReference type="EMBL" id="ML993588">
    <property type="protein sequence ID" value="KAF2169487.1"/>
    <property type="molecule type" value="Genomic_DNA"/>
</dbReference>
<accession>A0A6A6CQB8</accession>
<dbReference type="Proteomes" id="UP000799537">
    <property type="component" value="Unassembled WGS sequence"/>
</dbReference>
<keyword evidence="2" id="KW-1185">Reference proteome</keyword>
<evidence type="ECO:0008006" key="3">
    <source>
        <dbReference type="Google" id="ProtNLM"/>
    </source>
</evidence>
<evidence type="ECO:0000313" key="1">
    <source>
        <dbReference type="EMBL" id="KAF2169487.1"/>
    </source>
</evidence>